<keyword evidence="2" id="KW-0539">Nucleus</keyword>
<dbReference type="SMART" id="SM00339">
    <property type="entry name" value="FH"/>
    <property type="match status" value="1"/>
</dbReference>
<dbReference type="Gene3D" id="1.10.10.10">
    <property type="entry name" value="Winged helix-like DNA-binding domain superfamily/Winged helix DNA-binding domain"/>
    <property type="match status" value="1"/>
</dbReference>
<dbReference type="InterPro" id="IPR030456">
    <property type="entry name" value="TF_fork_head_CS_2"/>
</dbReference>
<proteinExistence type="evidence at transcript level"/>
<dbReference type="PRINTS" id="PR00053">
    <property type="entry name" value="FORKHEAD"/>
</dbReference>
<gene>
    <name evidence="4" type="primary">foxG</name>
</gene>
<feature type="domain" description="Fork-head" evidence="3">
    <location>
        <begin position="45"/>
        <end position="139"/>
    </location>
</feature>
<dbReference type="SUPFAM" id="SSF46785">
    <property type="entry name" value="Winged helix' DNA-binding domain"/>
    <property type="match status" value="1"/>
</dbReference>
<dbReference type="GO" id="GO:0005634">
    <property type="term" value="C:nucleus"/>
    <property type="evidence" value="ECO:0007669"/>
    <property type="project" value="UniProtKB-SubCell"/>
</dbReference>
<dbReference type="InterPro" id="IPR001766">
    <property type="entry name" value="Fork_head_dom"/>
</dbReference>
<dbReference type="InterPro" id="IPR018122">
    <property type="entry name" value="TF_fork_head_CS_1"/>
</dbReference>
<dbReference type="FunFam" id="1.10.10.10:FF:000135">
    <property type="entry name" value="forkhead box protein G1"/>
    <property type="match status" value="1"/>
</dbReference>
<dbReference type="OrthoDB" id="6230630at2759"/>
<dbReference type="PROSITE" id="PS00658">
    <property type="entry name" value="FORK_HEAD_2"/>
    <property type="match status" value="1"/>
</dbReference>
<dbReference type="Pfam" id="PF00250">
    <property type="entry name" value="Forkhead"/>
    <property type="match status" value="1"/>
</dbReference>
<dbReference type="EMBL" id="BK013020">
    <property type="protein sequence ID" value="DAD52848.1"/>
    <property type="molecule type" value="mRNA"/>
</dbReference>
<name>A0A823A8Q1_SCHMD</name>
<dbReference type="PROSITE" id="PS00657">
    <property type="entry name" value="FORK_HEAD_1"/>
    <property type="match status" value="1"/>
</dbReference>
<evidence type="ECO:0000256" key="1">
    <source>
        <dbReference type="ARBA" id="ARBA00023125"/>
    </source>
</evidence>
<keyword evidence="1 2" id="KW-0238">DNA-binding</keyword>
<reference evidence="4" key="1">
    <citation type="journal article" name="Sci. Rep.">
        <title>Analysis of Fox genes in Schmidtea mediterranea reveals new families and a conserved role of Smed-foxO in controlling cell death.</title>
        <authorList>
            <person name="Pascual-Carreras E."/>
            <person name="Herrera-Ubeda C."/>
            <person name="Rossello M."/>
            <person name="Coronel-Cordoba P."/>
            <person name="Garcia-Fernandez J."/>
            <person name="Salo E."/>
            <person name="Adell T."/>
        </authorList>
    </citation>
    <scope>NUCLEOTIDE SEQUENCE</scope>
</reference>
<organism evidence="4">
    <name type="scientific">Schmidtea mediterranea</name>
    <name type="common">Freshwater planarian flatworm</name>
    <dbReference type="NCBI Taxonomy" id="79327"/>
    <lineage>
        <taxon>Eukaryota</taxon>
        <taxon>Metazoa</taxon>
        <taxon>Spiralia</taxon>
        <taxon>Lophotrochozoa</taxon>
        <taxon>Platyhelminthes</taxon>
        <taxon>Rhabditophora</taxon>
        <taxon>Seriata</taxon>
        <taxon>Tricladida</taxon>
        <taxon>Continenticola</taxon>
        <taxon>Geoplanoidea</taxon>
        <taxon>Dugesiidae</taxon>
        <taxon>Schmidtea</taxon>
    </lineage>
</organism>
<dbReference type="InterPro" id="IPR036388">
    <property type="entry name" value="WH-like_DNA-bd_sf"/>
</dbReference>
<accession>A0A823A8Q1</accession>
<dbReference type="GO" id="GO:1990837">
    <property type="term" value="F:sequence-specific double-stranded DNA binding"/>
    <property type="evidence" value="ECO:0007669"/>
    <property type="project" value="TreeGrafter"/>
</dbReference>
<comment type="subcellular location">
    <subcellularLocation>
        <location evidence="2">Nucleus</location>
    </subcellularLocation>
</comment>
<protein>
    <submittedName>
        <fullName evidence="4">Forkhead box G</fullName>
    </submittedName>
</protein>
<evidence type="ECO:0000256" key="2">
    <source>
        <dbReference type="PROSITE-ProRule" id="PRU00089"/>
    </source>
</evidence>
<dbReference type="InterPro" id="IPR036390">
    <property type="entry name" value="WH_DNA-bd_sf"/>
</dbReference>
<dbReference type="PANTHER" id="PTHR46617:SF3">
    <property type="entry name" value="FORKHEAD BOX PROTEIN G1"/>
    <property type="match status" value="1"/>
</dbReference>
<dbReference type="InterPro" id="IPR047208">
    <property type="entry name" value="FOXG1"/>
</dbReference>
<dbReference type="GO" id="GO:0003700">
    <property type="term" value="F:DNA-binding transcription factor activity"/>
    <property type="evidence" value="ECO:0007669"/>
    <property type="project" value="InterPro"/>
</dbReference>
<evidence type="ECO:0000259" key="3">
    <source>
        <dbReference type="PROSITE" id="PS50039"/>
    </source>
</evidence>
<evidence type="ECO:0000313" key="4">
    <source>
        <dbReference type="EMBL" id="DAD52848.1"/>
    </source>
</evidence>
<dbReference type="GO" id="GO:0006357">
    <property type="term" value="P:regulation of transcription by RNA polymerase II"/>
    <property type="evidence" value="ECO:0007669"/>
    <property type="project" value="TreeGrafter"/>
</dbReference>
<sequence length="260" mass="29803">MTKSLTKSSTPFSSCFSIRQMLDNTDDDKISNSGDQSSTIAGHEKPPFSYNALIMMAIRNSDQKRLTLNGIYEFIMRNFPYYKNNKQGWQNSIRHNLSLNKCFIKVPRGYDDPGKGNYWMVDPACEDVYIGGITGKLRRRSSSVQRMQRLGLRCGPWPTSLDHCLRLGPPAISNIFPHPSDPLQSDSSNCCSPVKNTFSDFQNKNLPWNPINQNCFFPGVLSHPPLTPNLDFYRHLRLQNIIPKMWYSNPVTLMKEKKIF</sequence>
<dbReference type="PROSITE" id="PS50039">
    <property type="entry name" value="FORK_HEAD_3"/>
    <property type="match status" value="1"/>
</dbReference>
<dbReference type="PANTHER" id="PTHR46617">
    <property type="entry name" value="FORKHEAD BOX PROTEIN G1"/>
    <property type="match status" value="1"/>
</dbReference>
<dbReference type="AlphaFoldDB" id="A0A823A8Q1"/>
<dbReference type="CDD" id="cd20021">
    <property type="entry name" value="FH_FOXG"/>
    <property type="match status" value="1"/>
</dbReference>
<feature type="DNA-binding region" description="Fork-head" evidence="2">
    <location>
        <begin position="45"/>
        <end position="139"/>
    </location>
</feature>